<dbReference type="VEuPathDB" id="FungiDB:FUN_022837"/>
<dbReference type="GO" id="GO:0043539">
    <property type="term" value="F:protein serine/threonine kinase activator activity"/>
    <property type="evidence" value="ECO:0007669"/>
    <property type="project" value="TreeGrafter"/>
</dbReference>
<gene>
    <name evidence="1" type="ORF">RhiirA4_444337</name>
</gene>
<dbReference type="InterPro" id="IPR032675">
    <property type="entry name" value="LRR_dom_sf"/>
</dbReference>
<proteinExistence type="predicted"/>
<sequence>MEENINFNFNFNNNNNYNNNNNNLINLPIKHLYSWDVPSYLDINDMGLLLKMINLSLITLAIDKVIDNNLLEIIKNFCPNIQNLSLGLFNTSFPEILPSLIYNLPLNHLYLDIFGYNFSDVLIDLTNSIPSTVISLYINFTLLPNQLDYFLNEMKAKPKILGIIDKYMIKNDHLEIIIKYAKIHNNNLKELHWFGNLDDEIIKDNMNEAKSIIPLICYPIYNFLENEQDLIDNNIIKQGQILNPMHNYIDFLRNIDIHEFDLAIIDFYNFYEINFNEKIQNDNDIDPIIPENFFEEITSDYHATNESETNVTNATNTTNATIETNETNTTNETNETNVTNVTNAMNETNETNETNTTNTTNTTNVTNVTNATINATNVTNETNETTQSDQSTSTEIIEKLDYSEIIKYLADPKVLMELRNTISQYQIISEIILNFFMRKCKNNLRRLSFDVNQIYHKSIFNPCKDYQRYSTALSLYKRGVRDNPEYKVAEIYLSLPKYFNAINCLSNIRELICTTKRNMSNFFLSLSKYVHNLDKLEINIDHSVEANYLNWLLSRESSFLREEVANLIKLIHKQKNLSHFILHNCPVDFSLIMEELKESHAKNLKSLSLIGIKFEDQKIFFHLGAFSSLQKLLLYNCNFNNNNNNNNNNLNNNNDNDNDIYNDNNFDFIIKEKIYLPNLKKIDLNNSFIPHQFLQYLLQICSSNLKYLDIGKRYSKYSLIGSNFNPIQFISTNFSNIKFLKCDLLPFENNHFISLLSYNSYYIQSIILDNYEENNNFAKCLSILSEINFDNLKYFGIRGNFIFSEFTLSKFLVNNIRKNRGLNLHVLEFTKNIWFDNDYLKEILKCLDNGFTCNKLIITTIGEIKPELLAKAREKIKVVQCVEMRG</sequence>
<dbReference type="VEuPathDB" id="FungiDB:RhiirFUN_025178"/>
<protein>
    <submittedName>
        <fullName evidence="1">Uncharacterized protein</fullName>
    </submittedName>
</protein>
<dbReference type="PANTHER" id="PTHR15375:SF26">
    <property type="entry name" value="PROTEIN CHIFFON"/>
    <property type="match status" value="1"/>
</dbReference>
<dbReference type="AlphaFoldDB" id="A0A2I1GII5"/>
<evidence type="ECO:0000313" key="2">
    <source>
        <dbReference type="Proteomes" id="UP000234323"/>
    </source>
</evidence>
<name>A0A2I1GII5_9GLOM</name>
<accession>A0A2I1GII5</accession>
<dbReference type="VEuPathDB" id="FungiDB:RhiirFUN_025177"/>
<dbReference type="GO" id="GO:0010571">
    <property type="term" value="P:positive regulation of nuclear cell cycle DNA replication"/>
    <property type="evidence" value="ECO:0007669"/>
    <property type="project" value="TreeGrafter"/>
</dbReference>
<dbReference type="VEuPathDB" id="FungiDB:RhiirA1_459395"/>
<dbReference type="Gene3D" id="3.80.10.10">
    <property type="entry name" value="Ribonuclease Inhibitor"/>
    <property type="match status" value="1"/>
</dbReference>
<dbReference type="GO" id="GO:1901987">
    <property type="term" value="P:regulation of cell cycle phase transition"/>
    <property type="evidence" value="ECO:0007669"/>
    <property type="project" value="TreeGrafter"/>
</dbReference>
<dbReference type="VEuPathDB" id="FungiDB:FUN_022836"/>
<dbReference type="EMBL" id="LLXI01000453">
    <property type="protein sequence ID" value="PKY46428.1"/>
    <property type="molecule type" value="Genomic_DNA"/>
</dbReference>
<reference evidence="1 2" key="1">
    <citation type="submission" date="2015-10" db="EMBL/GenBank/DDBJ databases">
        <title>Genome analyses suggest a sexual origin of heterokaryosis in a supposedly ancient asexual fungus.</title>
        <authorList>
            <person name="Ropars J."/>
            <person name="Sedzielewska K."/>
            <person name="Noel J."/>
            <person name="Charron P."/>
            <person name="Farinelli L."/>
            <person name="Marton T."/>
            <person name="Kruger M."/>
            <person name="Pelin A."/>
            <person name="Brachmann A."/>
            <person name="Corradi N."/>
        </authorList>
    </citation>
    <scope>NUCLEOTIDE SEQUENCE [LARGE SCALE GENOMIC DNA]</scope>
    <source>
        <strain evidence="1 2">A4</strain>
    </source>
</reference>
<dbReference type="PANTHER" id="PTHR15375">
    <property type="entry name" value="ACTIVATOR OF S-PHASE KINASE-RELATED"/>
    <property type="match status" value="1"/>
</dbReference>
<keyword evidence="2" id="KW-1185">Reference proteome</keyword>
<comment type="caution">
    <text evidence="1">The sequence shown here is derived from an EMBL/GenBank/DDBJ whole genome shotgun (WGS) entry which is preliminary data.</text>
</comment>
<organism evidence="1 2">
    <name type="scientific">Rhizophagus irregularis</name>
    <dbReference type="NCBI Taxonomy" id="588596"/>
    <lineage>
        <taxon>Eukaryota</taxon>
        <taxon>Fungi</taxon>
        <taxon>Fungi incertae sedis</taxon>
        <taxon>Mucoromycota</taxon>
        <taxon>Glomeromycotina</taxon>
        <taxon>Glomeromycetes</taxon>
        <taxon>Glomerales</taxon>
        <taxon>Glomeraceae</taxon>
        <taxon>Rhizophagus</taxon>
    </lineage>
</organism>
<dbReference type="InterPro" id="IPR051590">
    <property type="entry name" value="Replication_Regulatory_Kinase"/>
</dbReference>
<evidence type="ECO:0000313" key="1">
    <source>
        <dbReference type="EMBL" id="PKY46428.1"/>
    </source>
</evidence>
<dbReference type="Proteomes" id="UP000234323">
    <property type="component" value="Unassembled WGS sequence"/>
</dbReference>
<dbReference type="SUPFAM" id="SSF52047">
    <property type="entry name" value="RNI-like"/>
    <property type="match status" value="1"/>
</dbReference>
<dbReference type="GO" id="GO:0031431">
    <property type="term" value="C:Dbf4-dependent protein kinase complex"/>
    <property type="evidence" value="ECO:0007669"/>
    <property type="project" value="TreeGrafter"/>
</dbReference>
<dbReference type="VEuPathDB" id="FungiDB:RhiirA1_535428"/>